<protein>
    <recommendedName>
        <fullName evidence="5">Ketosynthase family 3 (KS3) domain-containing protein</fullName>
    </recommendedName>
</protein>
<reference evidence="6" key="1">
    <citation type="submission" date="2023-03" db="EMBL/GenBank/DDBJ databases">
        <title>Massive genome expansion in bonnet fungi (Mycena s.s.) driven by repeated elements and novel gene families across ecological guilds.</title>
        <authorList>
            <consortium name="Lawrence Berkeley National Laboratory"/>
            <person name="Harder C.B."/>
            <person name="Miyauchi S."/>
            <person name="Viragh M."/>
            <person name="Kuo A."/>
            <person name="Thoen E."/>
            <person name="Andreopoulos B."/>
            <person name="Lu D."/>
            <person name="Skrede I."/>
            <person name="Drula E."/>
            <person name="Henrissat B."/>
            <person name="Morin E."/>
            <person name="Kohler A."/>
            <person name="Barry K."/>
            <person name="LaButti K."/>
            <person name="Morin E."/>
            <person name="Salamov A."/>
            <person name="Lipzen A."/>
            <person name="Mereny Z."/>
            <person name="Hegedus B."/>
            <person name="Baldrian P."/>
            <person name="Stursova M."/>
            <person name="Weitz H."/>
            <person name="Taylor A."/>
            <person name="Grigoriev I.V."/>
            <person name="Nagy L.G."/>
            <person name="Martin F."/>
            <person name="Kauserud H."/>
        </authorList>
    </citation>
    <scope>NUCLEOTIDE SEQUENCE</scope>
    <source>
        <strain evidence="6">CBHHK002</strain>
    </source>
</reference>
<evidence type="ECO:0000313" key="6">
    <source>
        <dbReference type="EMBL" id="KAJ7359789.1"/>
    </source>
</evidence>
<dbReference type="Gene3D" id="3.40.50.12780">
    <property type="entry name" value="N-terminal domain of ligase-like"/>
    <property type="match status" value="1"/>
</dbReference>
<dbReference type="SUPFAM" id="SSF52777">
    <property type="entry name" value="CoA-dependent acyltransferases"/>
    <property type="match status" value="2"/>
</dbReference>
<dbReference type="InterPro" id="IPR014030">
    <property type="entry name" value="Ketoacyl_synth_N"/>
</dbReference>
<evidence type="ECO:0000256" key="4">
    <source>
        <dbReference type="ARBA" id="ARBA00023268"/>
    </source>
</evidence>
<dbReference type="EMBL" id="JARIHO010000006">
    <property type="protein sequence ID" value="KAJ7359789.1"/>
    <property type="molecule type" value="Genomic_DNA"/>
</dbReference>
<dbReference type="PANTHER" id="PTHR45527">
    <property type="entry name" value="NONRIBOSOMAL PEPTIDE SYNTHETASE"/>
    <property type="match status" value="1"/>
</dbReference>
<accession>A0AAD7EZG8</accession>
<organism evidence="6 7">
    <name type="scientific">Mycena albidolilacea</name>
    <dbReference type="NCBI Taxonomy" id="1033008"/>
    <lineage>
        <taxon>Eukaryota</taxon>
        <taxon>Fungi</taxon>
        <taxon>Dikarya</taxon>
        <taxon>Basidiomycota</taxon>
        <taxon>Agaricomycotina</taxon>
        <taxon>Agaricomycetes</taxon>
        <taxon>Agaricomycetidae</taxon>
        <taxon>Agaricales</taxon>
        <taxon>Marasmiineae</taxon>
        <taxon>Mycenaceae</taxon>
        <taxon>Mycena</taxon>
    </lineage>
</organism>
<dbReference type="PROSITE" id="PS52004">
    <property type="entry name" value="KS3_2"/>
    <property type="match status" value="1"/>
</dbReference>
<dbReference type="PANTHER" id="PTHR45527:SF1">
    <property type="entry name" value="FATTY ACID SYNTHASE"/>
    <property type="match status" value="1"/>
</dbReference>
<dbReference type="GO" id="GO:0031177">
    <property type="term" value="F:phosphopantetheine binding"/>
    <property type="evidence" value="ECO:0007669"/>
    <property type="project" value="TreeGrafter"/>
</dbReference>
<sequence length="1340" mass="147071">MTRAQESLWIAYSVAPQHTLYNLTMKLSFNTNHHPVEKLVKGVNILTHHHGILRSTFHEDRNVNARPFVAEWAACSAQPSISVLSRPSVTTLNSILHSAVNLSSQFAVQWIISEGNSATDLYLVAHHIAIDGSIPHILSIQNGRRFLAHSVLANYTHSVEGITSGPESMNYREIENWFQFSKDELNSWNSHFKTSWFRVAVAVIGLLVRLCTEPVSGDHALLVAFSGRSEAMTQTIGHFANLVSRVISTAKKHNQFSFTDLCHSLNKAGLQTPQFQVAITLSPQLALNCSLYPVEGACDLFFCFLEDPDAVSLGVIYDPLLFSSAMVTGMKNEFQKLLNLAIPCFLPHLDLTDTNQISATRFHSMFQHQVSQNPEAVALASAEEHKSLTYGELDQKSNQVTRLLQRSGIQRHSIVLLHLGRGFPMIEWILSVLKSGAAYAVADQTYPLEHTRGVISISQPNPIVNDGNGESIVELAAQLDILVLNTHHIHLDNIPSESLEDISQPSDLAYIVFTSGSTGQPKGVEIEHHNLSHLVASVHASGYFPITSGSRVLQFAPFSFDAAVFEWSLCLALGGTLCFAQSPYAMVGDYLADVIDSNKITHMVLTPSVLATLPTDWALPCLSQIFIGGEMAPDSLIETWRVRANICNVYGPSKCTVAVTHQSYPRGNQEPFSATTIGKPNMHTAVYICDEMLNLMPIDEVGEICIGGPQVGRGYRNHPHLTETRFVNHPEAGWLYRTRDYGKILLDGSICLLGHLDREVKVRGHRINLEDLERAIINLMPDVVNASAQVNPAGTSLRAFVSPETVNTNKLKIQLGLNLPQYMVPDTIYCLPNLPLNVNGKTNHTLIRNTMDDLIIKANNLVLPPFMVSREPVLPTSIQETESQILEIWKDVLGTKHVSSSMTFFQAGGNSLHRRMLEKWPDSNIRIVDLFQHPTIDTQASLIHAENQQSINQNTIPPKVEMCISTATHKDVAIIGIAGRFPGALNPDEFYQLLLDQKEALSFFPETSNTSATLPGTKYVPVRGALLDVNHFDFAHWGIPEDKARNMDPQHWLFLTVAEEALQDANYIIPAAGPNNVGVYIGAADETWHSEWDISKMKLSSCPLLVTVGPLTTEQMVQFLEMQLEDAIEAGDQIYSIISGIATGSDGSMGKVNPTAPSPHGQAAIIKRAWKDAGMSARKLVYAELHGSGTPIGDALELEGMNLARIELSASEVSYFAGSNKGNIGNCEAASGLVSVIKICKSIQNNLIPPLQSFQALNSAIDPKIVVEIADKPAPISDKAVFSVSSNGLGGVNAHCILRFTLQPVWTLFLHNGKISLNSFSSAIGLEDPTIPHRNMRLAL</sequence>
<dbReference type="Gene3D" id="3.40.47.10">
    <property type="match status" value="2"/>
</dbReference>
<keyword evidence="2" id="KW-0597">Phosphoprotein</keyword>
<evidence type="ECO:0000256" key="2">
    <source>
        <dbReference type="ARBA" id="ARBA00022553"/>
    </source>
</evidence>
<dbReference type="PROSITE" id="PS00455">
    <property type="entry name" value="AMP_BINDING"/>
    <property type="match status" value="1"/>
</dbReference>
<dbReference type="GO" id="GO:0044550">
    <property type="term" value="P:secondary metabolite biosynthetic process"/>
    <property type="evidence" value="ECO:0007669"/>
    <property type="project" value="TreeGrafter"/>
</dbReference>
<dbReference type="SUPFAM" id="SSF47336">
    <property type="entry name" value="ACP-like"/>
    <property type="match status" value="1"/>
</dbReference>
<dbReference type="Gene3D" id="3.30.300.30">
    <property type="match status" value="1"/>
</dbReference>
<dbReference type="SMART" id="SM00825">
    <property type="entry name" value="PKS_KS"/>
    <property type="match status" value="1"/>
</dbReference>
<dbReference type="CDD" id="cd00833">
    <property type="entry name" value="PKS"/>
    <property type="match status" value="1"/>
</dbReference>
<dbReference type="NCBIfam" id="TIGR01733">
    <property type="entry name" value="AA-adenyl-dom"/>
    <property type="match status" value="1"/>
</dbReference>
<evidence type="ECO:0000256" key="1">
    <source>
        <dbReference type="ARBA" id="ARBA00022450"/>
    </source>
</evidence>
<proteinExistence type="predicted"/>
<dbReference type="InterPro" id="IPR042099">
    <property type="entry name" value="ANL_N_sf"/>
</dbReference>
<dbReference type="SUPFAM" id="SSF53901">
    <property type="entry name" value="Thiolase-like"/>
    <property type="match status" value="2"/>
</dbReference>
<dbReference type="InterPro" id="IPR036736">
    <property type="entry name" value="ACP-like_sf"/>
</dbReference>
<name>A0AAD7EZG8_9AGAR</name>
<dbReference type="InterPro" id="IPR010071">
    <property type="entry name" value="AA_adenyl_dom"/>
</dbReference>
<dbReference type="Gene3D" id="3.30.559.10">
    <property type="entry name" value="Chloramphenicol acetyltransferase-like domain"/>
    <property type="match status" value="1"/>
</dbReference>
<dbReference type="InterPro" id="IPR045851">
    <property type="entry name" value="AMP-bd_C_sf"/>
</dbReference>
<keyword evidence="3" id="KW-0808">Transferase</keyword>
<dbReference type="InterPro" id="IPR000873">
    <property type="entry name" value="AMP-dep_synth/lig_dom"/>
</dbReference>
<dbReference type="Proteomes" id="UP001218218">
    <property type="component" value="Unassembled WGS sequence"/>
</dbReference>
<keyword evidence="7" id="KW-1185">Reference proteome</keyword>
<dbReference type="Pfam" id="PF00501">
    <property type="entry name" value="AMP-binding"/>
    <property type="match status" value="1"/>
</dbReference>
<dbReference type="Pfam" id="PF00109">
    <property type="entry name" value="ketoacyl-synt"/>
    <property type="match status" value="1"/>
</dbReference>
<evidence type="ECO:0000256" key="3">
    <source>
        <dbReference type="ARBA" id="ARBA00022679"/>
    </source>
</evidence>
<gene>
    <name evidence="6" type="ORF">DFH08DRAFT_1039008</name>
</gene>
<comment type="caution">
    <text evidence="6">The sequence shown here is derived from an EMBL/GenBank/DDBJ whole genome shotgun (WGS) entry which is preliminary data.</text>
</comment>
<dbReference type="InterPro" id="IPR023213">
    <property type="entry name" value="CAT-like_dom_sf"/>
</dbReference>
<dbReference type="InterPro" id="IPR014031">
    <property type="entry name" value="Ketoacyl_synth_C"/>
</dbReference>
<dbReference type="GO" id="GO:0016746">
    <property type="term" value="F:acyltransferase activity"/>
    <property type="evidence" value="ECO:0007669"/>
    <property type="project" value="InterPro"/>
</dbReference>
<dbReference type="Pfam" id="PF02801">
    <property type="entry name" value="Ketoacyl-synt_C"/>
    <property type="match status" value="1"/>
</dbReference>
<dbReference type="InterPro" id="IPR020845">
    <property type="entry name" value="AMP-binding_CS"/>
</dbReference>
<dbReference type="InterPro" id="IPR020841">
    <property type="entry name" value="PKS_Beta-ketoAc_synthase_dom"/>
</dbReference>
<evidence type="ECO:0000313" key="7">
    <source>
        <dbReference type="Proteomes" id="UP001218218"/>
    </source>
</evidence>
<evidence type="ECO:0000259" key="5">
    <source>
        <dbReference type="PROSITE" id="PS52004"/>
    </source>
</evidence>
<dbReference type="GO" id="GO:0043041">
    <property type="term" value="P:amino acid activation for nonribosomal peptide biosynthetic process"/>
    <property type="evidence" value="ECO:0007669"/>
    <property type="project" value="TreeGrafter"/>
</dbReference>
<dbReference type="GO" id="GO:0005737">
    <property type="term" value="C:cytoplasm"/>
    <property type="evidence" value="ECO:0007669"/>
    <property type="project" value="TreeGrafter"/>
</dbReference>
<keyword evidence="1" id="KW-0596">Phosphopantetheine</keyword>
<dbReference type="InterPro" id="IPR016039">
    <property type="entry name" value="Thiolase-like"/>
</dbReference>
<dbReference type="SUPFAM" id="SSF56801">
    <property type="entry name" value="Acetyl-CoA synthetase-like"/>
    <property type="match status" value="1"/>
</dbReference>
<keyword evidence="4" id="KW-0511">Multifunctional enzyme</keyword>
<dbReference type="Gene3D" id="3.30.559.30">
    <property type="entry name" value="Nonribosomal peptide synthetase, condensation domain"/>
    <property type="match status" value="1"/>
</dbReference>
<dbReference type="Gene3D" id="1.10.1200.10">
    <property type="entry name" value="ACP-like"/>
    <property type="match status" value="1"/>
</dbReference>
<feature type="domain" description="Ketosynthase family 3 (KS3)" evidence="5">
    <location>
        <begin position="969"/>
        <end position="1300"/>
    </location>
</feature>